<dbReference type="EMBL" id="FONX01000014">
    <property type="protein sequence ID" value="SFF14726.1"/>
    <property type="molecule type" value="Genomic_DNA"/>
</dbReference>
<dbReference type="RefSeq" id="WP_092940761.1">
    <property type="nucleotide sequence ID" value="NZ_FONX01000014.1"/>
</dbReference>
<dbReference type="STRING" id="1177982.SAMN04489711_11456"/>
<name>A0A1I2GDA7_9BURK</name>
<accession>A0A1I2GDA7</accession>
<organism evidence="1 2">
    <name type="scientific">Paracidovorax wautersii</name>
    <dbReference type="NCBI Taxonomy" id="1177982"/>
    <lineage>
        <taxon>Bacteria</taxon>
        <taxon>Pseudomonadati</taxon>
        <taxon>Pseudomonadota</taxon>
        <taxon>Betaproteobacteria</taxon>
        <taxon>Burkholderiales</taxon>
        <taxon>Comamonadaceae</taxon>
        <taxon>Paracidovorax</taxon>
    </lineage>
</organism>
<evidence type="ECO:0000313" key="1">
    <source>
        <dbReference type="EMBL" id="SFF14726.1"/>
    </source>
</evidence>
<dbReference type="Proteomes" id="UP000199119">
    <property type="component" value="Unassembled WGS sequence"/>
</dbReference>
<evidence type="ECO:0000313" key="2">
    <source>
        <dbReference type="Proteomes" id="UP000199119"/>
    </source>
</evidence>
<gene>
    <name evidence="1" type="ORF">SAMN04489711_11456</name>
</gene>
<dbReference type="AlphaFoldDB" id="A0A1I2GDA7"/>
<reference evidence="2" key="1">
    <citation type="submission" date="2016-10" db="EMBL/GenBank/DDBJ databases">
        <authorList>
            <person name="Varghese N."/>
            <person name="Submissions S."/>
        </authorList>
    </citation>
    <scope>NUCLEOTIDE SEQUENCE [LARGE SCALE GENOMIC DNA]</scope>
    <source>
        <strain evidence="2">DSM 27981</strain>
    </source>
</reference>
<dbReference type="OrthoDB" id="7058206at2"/>
<proteinExistence type="predicted"/>
<sequence length="332" mass="34279">MPAASFTGEAYASSITVTAVSDDPRDIAAAWLQGRSASAVALGDSAAMVESNGLVDARGMAVSAEGAVEWYAGGRASMIDGSALVALPGVSRMILPPLPHSQSRGYVLVFHPADKDCALQSGSIAAGGPTASTVVAGSICQSGSNSALLWFAAQAGADGSLDMYLRAVDAQQQIHLFERSVSDVLQDVLLATVDAGQTLRLQFAPSPTFVPYAEPKTVSVEAAVAWAEAVQPLRVAGLDGPALALDAEFGGAGRVWGTTAIKGSPDVPVRARVLLLRQRDKLVAREVWSDPVTGAFEFRGIDPSQAWLTLAEDASGNFRPVAASNLTAQVSS</sequence>
<keyword evidence="2" id="KW-1185">Reference proteome</keyword>
<protein>
    <submittedName>
        <fullName evidence="1">Uncharacterized protein</fullName>
    </submittedName>
</protein>